<proteinExistence type="predicted"/>
<dbReference type="AlphaFoldDB" id="A0A1E7Z829"/>
<protein>
    <submittedName>
        <fullName evidence="1">Uncharacterized protein</fullName>
    </submittedName>
</protein>
<keyword evidence="2" id="KW-1185">Reference proteome</keyword>
<evidence type="ECO:0000313" key="1">
    <source>
        <dbReference type="EMBL" id="OFC69693.1"/>
    </source>
</evidence>
<reference evidence="1 2" key="1">
    <citation type="submission" date="2016-08" db="EMBL/GenBank/DDBJ databases">
        <authorList>
            <person name="Seilhamer J.J."/>
        </authorList>
    </citation>
    <scope>NUCLEOTIDE SEQUENCE [LARGE SCALE GENOMIC DNA]</scope>
    <source>
        <strain evidence="1 2">KCTC 42603</strain>
    </source>
</reference>
<dbReference type="STRING" id="1656094.BFC18_16625"/>
<organism evidence="1 2">
    <name type="scientific">Alteromonas confluentis</name>
    <dbReference type="NCBI Taxonomy" id="1656094"/>
    <lineage>
        <taxon>Bacteria</taxon>
        <taxon>Pseudomonadati</taxon>
        <taxon>Pseudomonadota</taxon>
        <taxon>Gammaproteobacteria</taxon>
        <taxon>Alteromonadales</taxon>
        <taxon>Alteromonadaceae</taxon>
        <taxon>Alteromonas/Salinimonas group</taxon>
        <taxon>Alteromonas</taxon>
    </lineage>
</organism>
<dbReference type="RefSeq" id="WP_070126492.1">
    <property type="nucleotide sequence ID" value="NZ_MDHN01000037.1"/>
</dbReference>
<gene>
    <name evidence="1" type="ORF">BFC18_16625</name>
</gene>
<sequence>MPTYERRLTHIASVTLKHIDVGKTSYLCKIDGQAELPVQNIRLVDVKAGSLNEEAIQNKNVIGFALSLSGSH</sequence>
<dbReference type="EMBL" id="MDHN01000037">
    <property type="protein sequence ID" value="OFC69693.1"/>
    <property type="molecule type" value="Genomic_DNA"/>
</dbReference>
<comment type="caution">
    <text evidence="1">The sequence shown here is derived from an EMBL/GenBank/DDBJ whole genome shotgun (WGS) entry which is preliminary data.</text>
</comment>
<evidence type="ECO:0000313" key="2">
    <source>
        <dbReference type="Proteomes" id="UP000175691"/>
    </source>
</evidence>
<accession>A0A1E7Z829</accession>
<name>A0A1E7Z829_9ALTE</name>
<dbReference type="Proteomes" id="UP000175691">
    <property type="component" value="Unassembled WGS sequence"/>
</dbReference>